<evidence type="ECO:0000256" key="1">
    <source>
        <dbReference type="ARBA" id="ARBA00006484"/>
    </source>
</evidence>
<name>A0ABX0RDD2_9GAMM</name>
<comment type="caution">
    <text evidence="3">The sequence shown here is derived from an EMBL/GenBank/DDBJ whole genome shotgun (WGS) entry which is preliminary data.</text>
</comment>
<dbReference type="PANTHER" id="PTHR24321:SF8">
    <property type="entry name" value="ESTRADIOL 17-BETA-DEHYDROGENASE 8-RELATED"/>
    <property type="match status" value="1"/>
</dbReference>
<accession>A0ABX0RDD2</accession>
<proteinExistence type="inferred from homology"/>
<organism evidence="3 4">
    <name type="scientific">Candidatus Pantoea multigeneris</name>
    <dbReference type="NCBI Taxonomy" id="2608357"/>
    <lineage>
        <taxon>Bacteria</taxon>
        <taxon>Pseudomonadati</taxon>
        <taxon>Pseudomonadota</taxon>
        <taxon>Gammaproteobacteria</taxon>
        <taxon>Enterobacterales</taxon>
        <taxon>Erwiniaceae</taxon>
        <taxon>Pantoea</taxon>
    </lineage>
</organism>
<dbReference type="PANTHER" id="PTHR24321">
    <property type="entry name" value="DEHYDROGENASES, SHORT CHAIN"/>
    <property type="match status" value="1"/>
</dbReference>
<evidence type="ECO:0000313" key="4">
    <source>
        <dbReference type="Proteomes" id="UP001515683"/>
    </source>
</evidence>
<dbReference type="Proteomes" id="UP001515683">
    <property type="component" value="Unassembled WGS sequence"/>
</dbReference>
<evidence type="ECO:0000256" key="2">
    <source>
        <dbReference type="ARBA" id="ARBA00023002"/>
    </source>
</evidence>
<dbReference type="SUPFAM" id="SSF51735">
    <property type="entry name" value="NAD(P)-binding Rossmann-fold domains"/>
    <property type="match status" value="1"/>
</dbReference>
<keyword evidence="2" id="KW-0560">Oxidoreductase</keyword>
<dbReference type="Pfam" id="PF13561">
    <property type="entry name" value="adh_short_C2"/>
    <property type="match status" value="1"/>
</dbReference>
<evidence type="ECO:0000313" key="3">
    <source>
        <dbReference type="EMBL" id="NIF21235.1"/>
    </source>
</evidence>
<dbReference type="RefSeq" id="WP_167013070.1">
    <property type="nucleotide sequence ID" value="NZ_VWXF01000002.1"/>
</dbReference>
<keyword evidence="4" id="KW-1185">Reference proteome</keyword>
<dbReference type="PRINTS" id="PR00081">
    <property type="entry name" value="GDHRDH"/>
</dbReference>
<protein>
    <submittedName>
        <fullName evidence="3">SDR family oxidoreductase</fullName>
    </submittedName>
</protein>
<dbReference type="EMBL" id="VWXF01000002">
    <property type="protein sequence ID" value="NIF21235.1"/>
    <property type="molecule type" value="Genomic_DNA"/>
</dbReference>
<dbReference type="CDD" id="cd05233">
    <property type="entry name" value="SDR_c"/>
    <property type="match status" value="1"/>
</dbReference>
<gene>
    <name evidence="3" type="ORF">F3J40_06390</name>
</gene>
<dbReference type="InterPro" id="IPR002347">
    <property type="entry name" value="SDR_fam"/>
</dbReference>
<reference evidence="3 4" key="1">
    <citation type="journal article" date="2019" name="bioRxiv">
        <title>Bacteria contribute to plant secondary compound degradation in a generalist herbivore system.</title>
        <authorList>
            <person name="Francoeur C.B."/>
            <person name="Khadempour L."/>
            <person name="Moreira-Soto R.D."/>
            <person name="Gotting K."/>
            <person name="Book A.J."/>
            <person name="Pinto-Tomas A.A."/>
            <person name="Keefover-Ring K."/>
            <person name="Currie C.R."/>
        </authorList>
    </citation>
    <scope>NUCLEOTIDE SEQUENCE [LARGE SCALE GENOMIC DNA]</scope>
    <source>
        <strain evidence="3">Acro-835</strain>
    </source>
</reference>
<comment type="similarity">
    <text evidence="1">Belongs to the short-chain dehydrogenases/reductases (SDR) family.</text>
</comment>
<sequence>MKANTALVTGASSGIGQAIVQNLLASGWQVIGLSRSAVDNTHPALHTRQVDISDATALQQVLDDLPIPQALIHAAGMMQAAPLGRLDLAASQRLWALHISAAEQLANHIAPQMQAGGRIVLIGSRTATGAAGRSQYVATKAAMVGMVRSWAAELAPRGITANIVAPGATETPMLKQPGRESSPPKLPPIGRYIQPQEVADLVSYLLSPSAAPITGQQLVLCGGASLG</sequence>
<dbReference type="Gene3D" id="3.40.50.720">
    <property type="entry name" value="NAD(P)-binding Rossmann-like Domain"/>
    <property type="match status" value="1"/>
</dbReference>
<dbReference type="InterPro" id="IPR036291">
    <property type="entry name" value="NAD(P)-bd_dom_sf"/>
</dbReference>